<dbReference type="PANTHER" id="PTHR45909">
    <property type="entry name" value="ADP-RIBOSYLATION FACTOR-RELATED PROTEIN 1"/>
    <property type="match status" value="1"/>
</dbReference>
<accession>A0A835T9S5</accession>
<keyword evidence="7" id="KW-0460">Magnesium</keyword>
<dbReference type="OrthoDB" id="414781at2759"/>
<dbReference type="PRINTS" id="PR00449">
    <property type="entry name" value="RASTRNSFRMNG"/>
</dbReference>
<feature type="binding site" evidence="7">
    <location>
        <position position="31"/>
    </location>
    <ligand>
        <name>Mg(2+)</name>
        <dbReference type="ChEBI" id="CHEBI:18420"/>
    </ligand>
</feature>
<dbReference type="SUPFAM" id="SSF52540">
    <property type="entry name" value="P-loop containing nucleoside triphosphate hydrolases"/>
    <property type="match status" value="1"/>
</dbReference>
<gene>
    <name evidence="8" type="ORF">HYH02_010563</name>
</gene>
<dbReference type="GO" id="GO:0034067">
    <property type="term" value="P:protein localization to Golgi apparatus"/>
    <property type="evidence" value="ECO:0007669"/>
    <property type="project" value="TreeGrafter"/>
</dbReference>
<protein>
    <submittedName>
        <fullName evidence="8">Uncharacterized protein</fullName>
    </submittedName>
</protein>
<dbReference type="GO" id="GO:0005525">
    <property type="term" value="F:GTP binding"/>
    <property type="evidence" value="ECO:0007669"/>
    <property type="project" value="UniProtKB-KW"/>
</dbReference>
<keyword evidence="7" id="KW-0479">Metal-binding</keyword>
<evidence type="ECO:0000256" key="7">
    <source>
        <dbReference type="PIRSR" id="PIRSR606689-2"/>
    </source>
</evidence>
<dbReference type="GO" id="GO:0043001">
    <property type="term" value="P:Golgi to plasma membrane protein transport"/>
    <property type="evidence" value="ECO:0007669"/>
    <property type="project" value="TreeGrafter"/>
</dbReference>
<dbReference type="InterPro" id="IPR027417">
    <property type="entry name" value="P-loop_NTPase"/>
</dbReference>
<evidence type="ECO:0000256" key="4">
    <source>
        <dbReference type="ARBA" id="ARBA00022892"/>
    </source>
</evidence>
<evidence type="ECO:0000256" key="1">
    <source>
        <dbReference type="ARBA" id="ARBA00010290"/>
    </source>
</evidence>
<dbReference type="Proteomes" id="UP000613740">
    <property type="component" value="Unassembled WGS sequence"/>
</dbReference>
<proteinExistence type="inferred from homology"/>
<dbReference type="FunFam" id="3.40.50.300:FF:001166">
    <property type="entry name" value="ADP-ribosylation factor D"/>
    <property type="match status" value="1"/>
</dbReference>
<dbReference type="PROSITE" id="PS51417">
    <property type="entry name" value="ARF"/>
    <property type="match status" value="1"/>
</dbReference>
<evidence type="ECO:0000256" key="2">
    <source>
        <dbReference type="ARBA" id="ARBA00022707"/>
    </source>
</evidence>
<dbReference type="Pfam" id="PF00025">
    <property type="entry name" value="Arf"/>
    <property type="match status" value="1"/>
</dbReference>
<keyword evidence="2" id="KW-0449">Lipoprotein</keyword>
<dbReference type="GO" id="GO:0006886">
    <property type="term" value="P:intracellular protein transport"/>
    <property type="evidence" value="ECO:0007669"/>
    <property type="project" value="TreeGrafter"/>
</dbReference>
<dbReference type="NCBIfam" id="TIGR00231">
    <property type="entry name" value="small_GTP"/>
    <property type="match status" value="1"/>
</dbReference>
<evidence type="ECO:0000256" key="5">
    <source>
        <dbReference type="ARBA" id="ARBA00023134"/>
    </source>
</evidence>
<keyword evidence="4" id="KW-0813">Transport</keyword>
<dbReference type="PANTHER" id="PTHR45909:SF1">
    <property type="entry name" value="ADP-RIBOSYLATION FACTOR-RELATED PROTEIN 1"/>
    <property type="match status" value="1"/>
</dbReference>
<dbReference type="InterPro" id="IPR024156">
    <property type="entry name" value="Small_GTPase_ARF"/>
</dbReference>
<dbReference type="SMART" id="SM00178">
    <property type="entry name" value="SAR"/>
    <property type="match status" value="1"/>
</dbReference>
<feature type="binding site" evidence="6">
    <location>
        <begin position="24"/>
        <end position="31"/>
    </location>
    <ligand>
        <name>GTP</name>
        <dbReference type="ChEBI" id="CHEBI:37565"/>
    </ligand>
</feature>
<dbReference type="GO" id="GO:0046872">
    <property type="term" value="F:metal ion binding"/>
    <property type="evidence" value="ECO:0007669"/>
    <property type="project" value="UniProtKB-KW"/>
</dbReference>
<keyword evidence="3 6" id="KW-0547">Nucleotide-binding</keyword>
<sequence>MFSLLYGFFEYIFRKDEFHVLILGLDKAGKTNVLERLKTVFTQSIGLDPGKILPTVGLNVGRIEAHKHNLVFWDLGGQSGLRSIWDKYYSEAHAVVYVVDAANRNRFDESRAALDRVLENRELVGAPLLIMANKQDLEGAANAQEVGQIFEVERGHAQGRQFKVLQVSAYTGQGLKDGVEWLVETIRRGQRAQRLRVRQAS</sequence>
<dbReference type="SMART" id="SM00177">
    <property type="entry name" value="ARF"/>
    <property type="match status" value="1"/>
</dbReference>
<keyword evidence="9" id="KW-1185">Reference proteome</keyword>
<evidence type="ECO:0000256" key="6">
    <source>
        <dbReference type="PIRSR" id="PIRSR606689-1"/>
    </source>
</evidence>
<dbReference type="AlphaFoldDB" id="A0A835T9S5"/>
<dbReference type="InterPro" id="IPR005225">
    <property type="entry name" value="Small_GTP-bd"/>
</dbReference>
<dbReference type="PROSITE" id="PS51419">
    <property type="entry name" value="RAB"/>
    <property type="match status" value="1"/>
</dbReference>
<keyword evidence="4" id="KW-0931">ER-Golgi transport</keyword>
<feature type="binding site" evidence="6">
    <location>
        <begin position="133"/>
        <end position="136"/>
    </location>
    <ligand>
        <name>GTP</name>
        <dbReference type="ChEBI" id="CHEBI:37565"/>
    </ligand>
</feature>
<reference evidence="8" key="1">
    <citation type="journal article" date="2020" name="bioRxiv">
        <title>Comparative genomics of Chlamydomonas.</title>
        <authorList>
            <person name="Craig R.J."/>
            <person name="Hasan A.R."/>
            <person name="Ness R.W."/>
            <person name="Keightley P.D."/>
        </authorList>
    </citation>
    <scope>NUCLEOTIDE SEQUENCE</scope>
    <source>
        <strain evidence="8">CCAP 11/173</strain>
    </source>
</reference>
<feature type="binding site" evidence="6">
    <location>
        <position position="77"/>
    </location>
    <ligand>
        <name>GTP</name>
        <dbReference type="ChEBI" id="CHEBI:37565"/>
    </ligand>
</feature>
<keyword evidence="5 6" id="KW-0342">GTP-binding</keyword>
<dbReference type="Gene3D" id="3.40.50.300">
    <property type="entry name" value="P-loop containing nucleotide triphosphate hydrolases"/>
    <property type="match status" value="1"/>
</dbReference>
<feature type="binding site" evidence="7">
    <location>
        <position position="55"/>
    </location>
    <ligand>
        <name>Mg(2+)</name>
        <dbReference type="ChEBI" id="CHEBI:18420"/>
    </ligand>
</feature>
<dbReference type="EMBL" id="JAEHOD010000040">
    <property type="protein sequence ID" value="KAG2439682.1"/>
    <property type="molecule type" value="Genomic_DNA"/>
</dbReference>
<dbReference type="GO" id="GO:0003924">
    <property type="term" value="F:GTPase activity"/>
    <property type="evidence" value="ECO:0007669"/>
    <property type="project" value="InterPro"/>
</dbReference>
<keyword evidence="2" id="KW-0519">Myristate</keyword>
<name>A0A835T9S5_9CHLO</name>
<comment type="similarity">
    <text evidence="1">Belongs to the small GTPase superfamily. Arf family.</text>
</comment>
<dbReference type="InterPro" id="IPR006689">
    <property type="entry name" value="Small_GTPase_ARF/SAR"/>
</dbReference>
<evidence type="ECO:0000313" key="9">
    <source>
        <dbReference type="Proteomes" id="UP000613740"/>
    </source>
</evidence>
<comment type="caution">
    <text evidence="8">The sequence shown here is derived from an EMBL/GenBank/DDBJ whole genome shotgun (WGS) entry which is preliminary data.</text>
</comment>
<evidence type="ECO:0000313" key="8">
    <source>
        <dbReference type="EMBL" id="KAG2439682.1"/>
    </source>
</evidence>
<organism evidence="8 9">
    <name type="scientific">Chlamydomonas schloesseri</name>
    <dbReference type="NCBI Taxonomy" id="2026947"/>
    <lineage>
        <taxon>Eukaryota</taxon>
        <taxon>Viridiplantae</taxon>
        <taxon>Chlorophyta</taxon>
        <taxon>core chlorophytes</taxon>
        <taxon>Chlorophyceae</taxon>
        <taxon>CS clade</taxon>
        <taxon>Chlamydomonadales</taxon>
        <taxon>Chlamydomonadaceae</taxon>
        <taxon>Chlamydomonas</taxon>
    </lineage>
</organism>
<dbReference type="GO" id="GO:0005794">
    <property type="term" value="C:Golgi apparatus"/>
    <property type="evidence" value="ECO:0007669"/>
    <property type="project" value="TreeGrafter"/>
</dbReference>
<evidence type="ECO:0000256" key="3">
    <source>
        <dbReference type="ARBA" id="ARBA00022741"/>
    </source>
</evidence>
<dbReference type="SMART" id="SM00175">
    <property type="entry name" value="RAB"/>
    <property type="match status" value="1"/>
</dbReference>